<evidence type="ECO:0000313" key="3">
    <source>
        <dbReference type="EMBL" id="CAL1140409.1"/>
    </source>
</evidence>
<feature type="transmembrane region" description="Helical" evidence="1">
    <location>
        <begin position="340"/>
        <end position="359"/>
    </location>
</feature>
<evidence type="ECO:0000313" key="4">
    <source>
        <dbReference type="Proteomes" id="UP001152797"/>
    </source>
</evidence>
<keyword evidence="4" id="KW-1185">Reference proteome</keyword>
<evidence type="ECO:0000313" key="2">
    <source>
        <dbReference type="EMBL" id="CAI3987034.1"/>
    </source>
</evidence>
<keyword evidence="1" id="KW-1133">Transmembrane helix</keyword>
<accession>A0A9P1FRN8</accession>
<keyword evidence="1" id="KW-0472">Membrane</keyword>
<comment type="caution">
    <text evidence="2">The sequence shown here is derived from an EMBL/GenBank/DDBJ whole genome shotgun (WGS) entry which is preliminary data.</text>
</comment>
<proteinExistence type="predicted"/>
<dbReference type="EMBL" id="CAMXCT030001126">
    <property type="protein sequence ID" value="CAL4774346.1"/>
    <property type="molecule type" value="Genomic_DNA"/>
</dbReference>
<protein>
    <submittedName>
        <fullName evidence="2">Uncharacterized protein</fullName>
    </submittedName>
</protein>
<reference evidence="3" key="2">
    <citation type="submission" date="2024-04" db="EMBL/GenBank/DDBJ databases">
        <authorList>
            <person name="Chen Y."/>
            <person name="Shah S."/>
            <person name="Dougan E. K."/>
            <person name="Thang M."/>
            <person name="Chan C."/>
        </authorList>
    </citation>
    <scope>NUCLEOTIDE SEQUENCE [LARGE SCALE GENOMIC DNA]</scope>
</reference>
<keyword evidence="1" id="KW-0812">Transmembrane</keyword>
<evidence type="ECO:0000256" key="1">
    <source>
        <dbReference type="SAM" id="Phobius"/>
    </source>
</evidence>
<organism evidence="2">
    <name type="scientific">Cladocopium goreaui</name>
    <dbReference type="NCBI Taxonomy" id="2562237"/>
    <lineage>
        <taxon>Eukaryota</taxon>
        <taxon>Sar</taxon>
        <taxon>Alveolata</taxon>
        <taxon>Dinophyceae</taxon>
        <taxon>Suessiales</taxon>
        <taxon>Symbiodiniaceae</taxon>
        <taxon>Cladocopium</taxon>
    </lineage>
</organism>
<dbReference type="EMBL" id="CAMXCT020001126">
    <property type="protein sequence ID" value="CAL1140409.1"/>
    <property type="molecule type" value="Genomic_DNA"/>
</dbReference>
<dbReference type="AlphaFoldDB" id="A0A9P1FRN8"/>
<dbReference type="EMBL" id="CAMXCT010001126">
    <property type="protein sequence ID" value="CAI3987034.1"/>
    <property type="molecule type" value="Genomic_DNA"/>
</dbReference>
<gene>
    <name evidence="2" type="ORF">C1SCF055_LOCUS14339</name>
</gene>
<dbReference type="Proteomes" id="UP001152797">
    <property type="component" value="Unassembled WGS sequence"/>
</dbReference>
<reference evidence="2" key="1">
    <citation type="submission" date="2022-10" db="EMBL/GenBank/DDBJ databases">
        <authorList>
            <person name="Chen Y."/>
            <person name="Dougan E. K."/>
            <person name="Chan C."/>
            <person name="Rhodes N."/>
            <person name="Thang M."/>
        </authorList>
    </citation>
    <scope>NUCLEOTIDE SEQUENCE</scope>
</reference>
<name>A0A9P1FRN8_9DINO</name>
<sequence>MLEAAESPAIGWDLYVSRSAIGTLEQDGRAMAGVEVVRLQLASDRASKVRAVLHPNGSGSVKLSAEFRLPSFDDFTAQEHTVVKLMKDLGYRWLDLETYGNIQSRAIFRGGGPFMLPDSPNLTAEALRRLGFLDDGLNGNLAEAMLVFANLSDNKNTLRRLGMLPDPEDKSLDVERKLRSAFLSTASPGKWCRNETALSQKVLQTLERADMLPQKGPSEYSHEEIFEAMKSFVSRQKLPRMHTFNGLRFRIRRYIERKNPSMRKEALWCVAVVTLLRSTCFVQAPARTLETQQLRALETATLSTGLSMAGALPAFATWGEGSEPGQNIDPDSTEYYNRKVLNATAICLTFAVFLFGLVVSQARKLVENKWLN</sequence>